<evidence type="ECO:0000313" key="1">
    <source>
        <dbReference type="EMBL" id="KAL3265903.1"/>
    </source>
</evidence>
<protein>
    <submittedName>
        <fullName evidence="1">Uncharacterized protein</fullName>
    </submittedName>
</protein>
<sequence>MQNLNTVTNIIFKNIDTNCILLLRYVHFRWGKMAETVANLTEYVFCMINHRIYLVNDSFPVKELNSSSSVHRISTNHSSQLEKLYKIRSFKYAMSFYELCY</sequence>
<dbReference type="Proteomes" id="UP001516400">
    <property type="component" value="Unassembled WGS sequence"/>
</dbReference>
<dbReference type="AlphaFoldDB" id="A0ABD2MHR5"/>
<keyword evidence="2" id="KW-1185">Reference proteome</keyword>
<proteinExistence type="predicted"/>
<comment type="caution">
    <text evidence="1">The sequence shown here is derived from an EMBL/GenBank/DDBJ whole genome shotgun (WGS) entry which is preliminary data.</text>
</comment>
<gene>
    <name evidence="1" type="ORF">HHI36_010093</name>
</gene>
<evidence type="ECO:0000313" key="2">
    <source>
        <dbReference type="Proteomes" id="UP001516400"/>
    </source>
</evidence>
<reference evidence="1 2" key="1">
    <citation type="journal article" date="2021" name="BMC Biol.">
        <title>Horizontally acquired antibacterial genes associated with adaptive radiation of ladybird beetles.</title>
        <authorList>
            <person name="Li H.S."/>
            <person name="Tang X.F."/>
            <person name="Huang Y.H."/>
            <person name="Xu Z.Y."/>
            <person name="Chen M.L."/>
            <person name="Du X.Y."/>
            <person name="Qiu B.Y."/>
            <person name="Chen P.T."/>
            <person name="Zhang W."/>
            <person name="Slipinski A."/>
            <person name="Escalona H.E."/>
            <person name="Waterhouse R.M."/>
            <person name="Zwick A."/>
            <person name="Pang H."/>
        </authorList>
    </citation>
    <scope>NUCLEOTIDE SEQUENCE [LARGE SCALE GENOMIC DNA]</scope>
    <source>
        <strain evidence="1">SYSU2018</strain>
    </source>
</reference>
<name>A0ABD2MHR5_9CUCU</name>
<organism evidence="1 2">
    <name type="scientific">Cryptolaemus montrouzieri</name>
    <dbReference type="NCBI Taxonomy" id="559131"/>
    <lineage>
        <taxon>Eukaryota</taxon>
        <taxon>Metazoa</taxon>
        <taxon>Ecdysozoa</taxon>
        <taxon>Arthropoda</taxon>
        <taxon>Hexapoda</taxon>
        <taxon>Insecta</taxon>
        <taxon>Pterygota</taxon>
        <taxon>Neoptera</taxon>
        <taxon>Endopterygota</taxon>
        <taxon>Coleoptera</taxon>
        <taxon>Polyphaga</taxon>
        <taxon>Cucujiformia</taxon>
        <taxon>Coccinelloidea</taxon>
        <taxon>Coccinellidae</taxon>
        <taxon>Scymninae</taxon>
        <taxon>Scymnini</taxon>
        <taxon>Cryptolaemus</taxon>
    </lineage>
</organism>
<accession>A0ABD2MHR5</accession>
<dbReference type="EMBL" id="JABFTP020000001">
    <property type="protein sequence ID" value="KAL3265903.1"/>
    <property type="molecule type" value="Genomic_DNA"/>
</dbReference>